<evidence type="ECO:0000256" key="8">
    <source>
        <dbReference type="ARBA" id="ARBA00022801"/>
    </source>
</evidence>
<comment type="subcellular location">
    <subcellularLocation>
        <location evidence="2">Cell membrane</location>
        <topology evidence="2">Multi-pass membrane protein</topology>
    </subcellularLocation>
</comment>
<sequence length="202" mass="22681">MDLFFQIAILILSVVIHEVAHGYAAFFLGDRTAEYQGRLTLNPLVHLELFGSIIVPTLTYLAGGFIIGWAKPVPFNPYNLRNQRWGEAIVAAAGPLANIFIALVFGLALRFLGPSGFLPESFVVISQIVVFINIILAIFNLIPIPPLDGSKILFSILPLRMIELRHTIERYSLFLIIVFIFFLWRLVLPIVFWVFSLITGVV</sequence>
<feature type="transmembrane region" description="Helical" evidence="13">
    <location>
        <begin position="7"/>
        <end position="29"/>
    </location>
</feature>
<evidence type="ECO:0000256" key="2">
    <source>
        <dbReference type="ARBA" id="ARBA00004651"/>
    </source>
</evidence>
<evidence type="ECO:0000256" key="1">
    <source>
        <dbReference type="ARBA" id="ARBA00001947"/>
    </source>
</evidence>
<evidence type="ECO:0000256" key="3">
    <source>
        <dbReference type="ARBA" id="ARBA00007931"/>
    </source>
</evidence>
<dbReference type="Pfam" id="PF02163">
    <property type="entry name" value="Peptidase_M50"/>
    <property type="match status" value="2"/>
</dbReference>
<feature type="transmembrane region" description="Helical" evidence="13">
    <location>
        <begin position="121"/>
        <end position="142"/>
    </location>
</feature>
<keyword evidence="5 15" id="KW-0645">Protease</keyword>
<dbReference type="GO" id="GO:0005886">
    <property type="term" value="C:plasma membrane"/>
    <property type="evidence" value="ECO:0007669"/>
    <property type="project" value="UniProtKB-SubCell"/>
</dbReference>
<keyword evidence="6 13" id="KW-0812">Transmembrane</keyword>
<evidence type="ECO:0000256" key="11">
    <source>
        <dbReference type="ARBA" id="ARBA00023049"/>
    </source>
</evidence>
<evidence type="ECO:0000259" key="14">
    <source>
        <dbReference type="Pfam" id="PF02163"/>
    </source>
</evidence>
<keyword evidence="12 13" id="KW-0472">Membrane</keyword>
<keyword evidence="10 13" id="KW-1133">Transmembrane helix</keyword>
<feature type="domain" description="Peptidase M50" evidence="14">
    <location>
        <begin position="124"/>
        <end position="182"/>
    </location>
</feature>
<evidence type="ECO:0000256" key="9">
    <source>
        <dbReference type="ARBA" id="ARBA00022833"/>
    </source>
</evidence>
<keyword evidence="11" id="KW-0482">Metalloprotease</keyword>
<evidence type="ECO:0000256" key="7">
    <source>
        <dbReference type="ARBA" id="ARBA00022723"/>
    </source>
</evidence>
<dbReference type="GO" id="GO:0046872">
    <property type="term" value="F:metal ion binding"/>
    <property type="evidence" value="ECO:0007669"/>
    <property type="project" value="UniProtKB-KW"/>
</dbReference>
<dbReference type="EMBL" id="PFXE01000007">
    <property type="protein sequence ID" value="PJA34249.1"/>
    <property type="molecule type" value="Genomic_DNA"/>
</dbReference>
<evidence type="ECO:0000256" key="10">
    <source>
        <dbReference type="ARBA" id="ARBA00022989"/>
    </source>
</evidence>
<dbReference type="InterPro" id="IPR044537">
    <property type="entry name" value="Rip2-like"/>
</dbReference>
<comment type="caution">
    <text evidence="15">The sequence shown here is derived from an EMBL/GenBank/DDBJ whole genome shotgun (WGS) entry which is preliminary data.</text>
</comment>
<evidence type="ECO:0000256" key="4">
    <source>
        <dbReference type="ARBA" id="ARBA00022475"/>
    </source>
</evidence>
<gene>
    <name evidence="15" type="ORF">CO184_00330</name>
</gene>
<feature type="transmembrane region" description="Helical" evidence="13">
    <location>
        <begin position="171"/>
        <end position="195"/>
    </location>
</feature>
<evidence type="ECO:0000256" key="6">
    <source>
        <dbReference type="ARBA" id="ARBA00022692"/>
    </source>
</evidence>
<dbReference type="Proteomes" id="UP000231487">
    <property type="component" value="Unassembled WGS sequence"/>
</dbReference>
<keyword evidence="8" id="KW-0378">Hydrolase</keyword>
<dbReference type="GO" id="GO:0006508">
    <property type="term" value="P:proteolysis"/>
    <property type="evidence" value="ECO:0007669"/>
    <property type="project" value="UniProtKB-KW"/>
</dbReference>
<feature type="domain" description="Peptidase M50" evidence="14">
    <location>
        <begin position="7"/>
        <end position="111"/>
    </location>
</feature>
<feature type="transmembrane region" description="Helical" evidence="13">
    <location>
        <begin position="49"/>
        <end position="69"/>
    </location>
</feature>
<dbReference type="InterPro" id="IPR008915">
    <property type="entry name" value="Peptidase_M50"/>
</dbReference>
<dbReference type="AlphaFoldDB" id="A0A2M7WVG9"/>
<comment type="similarity">
    <text evidence="3">Belongs to the peptidase M50B family.</text>
</comment>
<organism evidence="15 16">
    <name type="scientific">Candidatus Zambryskibacteria bacterium CG_4_9_14_3_um_filter_40_16</name>
    <dbReference type="NCBI Taxonomy" id="1975111"/>
    <lineage>
        <taxon>Bacteria</taxon>
        <taxon>Candidatus Zambryskiibacteriota</taxon>
    </lineage>
</organism>
<reference evidence="16" key="1">
    <citation type="submission" date="2017-09" db="EMBL/GenBank/DDBJ databases">
        <title>Depth-based differentiation of microbial function through sediment-hosted aquifers and enrichment of novel symbionts in the deep terrestrial subsurface.</title>
        <authorList>
            <person name="Probst A.J."/>
            <person name="Ladd B."/>
            <person name="Jarett J.K."/>
            <person name="Geller-Mcgrath D.E."/>
            <person name="Sieber C.M.K."/>
            <person name="Emerson J.B."/>
            <person name="Anantharaman K."/>
            <person name="Thomas B.C."/>
            <person name="Malmstrom R."/>
            <person name="Stieglmeier M."/>
            <person name="Klingl A."/>
            <person name="Woyke T."/>
            <person name="Ryan C.M."/>
            <person name="Banfield J.F."/>
        </authorList>
    </citation>
    <scope>NUCLEOTIDE SEQUENCE [LARGE SCALE GENOMIC DNA]</scope>
</reference>
<dbReference type="CDD" id="cd06158">
    <property type="entry name" value="S2P-M50_like_1"/>
    <property type="match status" value="1"/>
</dbReference>
<dbReference type="PANTHER" id="PTHR35864">
    <property type="entry name" value="ZINC METALLOPROTEASE MJ0611-RELATED"/>
    <property type="match status" value="1"/>
</dbReference>
<feature type="transmembrane region" description="Helical" evidence="13">
    <location>
        <begin position="89"/>
        <end position="109"/>
    </location>
</feature>
<dbReference type="InterPro" id="IPR052348">
    <property type="entry name" value="Metallopeptidase_M50B"/>
</dbReference>
<evidence type="ECO:0000256" key="13">
    <source>
        <dbReference type="SAM" id="Phobius"/>
    </source>
</evidence>
<dbReference type="GO" id="GO:0008237">
    <property type="term" value="F:metallopeptidase activity"/>
    <property type="evidence" value="ECO:0007669"/>
    <property type="project" value="UniProtKB-KW"/>
</dbReference>
<proteinExistence type="inferred from homology"/>
<evidence type="ECO:0000256" key="5">
    <source>
        <dbReference type="ARBA" id="ARBA00022670"/>
    </source>
</evidence>
<keyword evidence="7" id="KW-0479">Metal-binding</keyword>
<keyword evidence="9" id="KW-0862">Zinc</keyword>
<evidence type="ECO:0000313" key="16">
    <source>
        <dbReference type="Proteomes" id="UP000231487"/>
    </source>
</evidence>
<keyword evidence="4" id="KW-1003">Cell membrane</keyword>
<protein>
    <submittedName>
        <fullName evidence="15">Site-2 protease family protein</fullName>
    </submittedName>
</protein>
<evidence type="ECO:0000256" key="12">
    <source>
        <dbReference type="ARBA" id="ARBA00023136"/>
    </source>
</evidence>
<name>A0A2M7WVG9_9BACT</name>
<dbReference type="PANTHER" id="PTHR35864:SF1">
    <property type="entry name" value="ZINC METALLOPROTEASE YWHC-RELATED"/>
    <property type="match status" value="1"/>
</dbReference>
<evidence type="ECO:0000313" key="15">
    <source>
        <dbReference type="EMBL" id="PJA34249.1"/>
    </source>
</evidence>
<accession>A0A2M7WVG9</accession>
<comment type="cofactor">
    <cofactor evidence="1">
        <name>Zn(2+)</name>
        <dbReference type="ChEBI" id="CHEBI:29105"/>
    </cofactor>
</comment>